<evidence type="ECO:0000256" key="3">
    <source>
        <dbReference type="ARBA" id="ARBA00004496"/>
    </source>
</evidence>
<feature type="domain" description="RNase H type-2" evidence="13">
    <location>
        <begin position="8"/>
        <end position="233"/>
    </location>
</feature>
<reference evidence="14 15" key="1">
    <citation type="journal article" date="2015" name="Nature">
        <title>rRNA introns, odd ribosomes, and small enigmatic genomes across a large radiation of phyla.</title>
        <authorList>
            <person name="Brown C.T."/>
            <person name="Hug L.A."/>
            <person name="Thomas B.C."/>
            <person name="Sharon I."/>
            <person name="Castelle C.J."/>
            <person name="Singh A."/>
            <person name="Wilkins M.J."/>
            <person name="Williams K.H."/>
            <person name="Banfield J.F."/>
        </authorList>
    </citation>
    <scope>NUCLEOTIDE SEQUENCE [LARGE SCALE GENOMIC DNA]</scope>
</reference>
<evidence type="ECO:0000256" key="12">
    <source>
        <dbReference type="RuleBase" id="RU003515"/>
    </source>
</evidence>
<feature type="binding site" evidence="11">
    <location>
        <position position="15"/>
    </location>
    <ligand>
        <name>a divalent metal cation</name>
        <dbReference type="ChEBI" id="CHEBI:60240"/>
    </ligand>
</feature>
<comment type="similarity">
    <text evidence="4">Belongs to the RNase HII family. RnhC subfamily.</text>
</comment>
<comment type="subcellular location">
    <subcellularLocation>
        <location evidence="3">Cytoplasm</location>
    </subcellularLocation>
</comment>
<feature type="binding site" evidence="11">
    <location>
        <position position="124"/>
    </location>
    <ligand>
        <name>a divalent metal cation</name>
        <dbReference type="ChEBI" id="CHEBI:60240"/>
    </ligand>
</feature>
<gene>
    <name evidence="14" type="ORF">UT41_C0003G0118</name>
</gene>
<dbReference type="CDD" id="cd07182">
    <property type="entry name" value="RNase_HII_bacteria_HII_like"/>
    <property type="match status" value="1"/>
</dbReference>
<evidence type="ECO:0000256" key="11">
    <source>
        <dbReference type="PROSITE-ProRule" id="PRU01319"/>
    </source>
</evidence>
<evidence type="ECO:0000256" key="9">
    <source>
        <dbReference type="ARBA" id="ARBA00022801"/>
    </source>
</evidence>
<evidence type="ECO:0000256" key="6">
    <source>
        <dbReference type="ARBA" id="ARBA00022722"/>
    </source>
</evidence>
<keyword evidence="8 11" id="KW-0255">Endonuclease</keyword>
<dbReference type="InterPro" id="IPR036397">
    <property type="entry name" value="RNaseH_sf"/>
</dbReference>
<evidence type="ECO:0000313" key="14">
    <source>
        <dbReference type="EMBL" id="KKR12191.1"/>
    </source>
</evidence>
<dbReference type="GO" id="GO:0003723">
    <property type="term" value="F:RNA binding"/>
    <property type="evidence" value="ECO:0007669"/>
    <property type="project" value="UniProtKB-UniRule"/>
</dbReference>
<dbReference type="GO" id="GO:0005737">
    <property type="term" value="C:cytoplasm"/>
    <property type="evidence" value="ECO:0007669"/>
    <property type="project" value="UniProtKB-SubCell"/>
</dbReference>
<dbReference type="InterPro" id="IPR022898">
    <property type="entry name" value="RNase_HII"/>
</dbReference>
<dbReference type="EMBL" id="LBWR01000003">
    <property type="protein sequence ID" value="KKR12191.1"/>
    <property type="molecule type" value="Genomic_DNA"/>
</dbReference>
<comment type="function">
    <text evidence="2 12">Endonuclease that specifically degrades the RNA of RNA-DNA hybrids.</text>
</comment>
<dbReference type="STRING" id="1619013.UT41_C0003G0118"/>
<keyword evidence="10" id="KW-0464">Manganese</keyword>
<dbReference type="GO" id="GO:0006298">
    <property type="term" value="P:mismatch repair"/>
    <property type="evidence" value="ECO:0007669"/>
    <property type="project" value="TreeGrafter"/>
</dbReference>
<evidence type="ECO:0000256" key="5">
    <source>
        <dbReference type="ARBA" id="ARBA00022490"/>
    </source>
</evidence>
<accession>A0A0G0NHB9</accession>
<evidence type="ECO:0000256" key="10">
    <source>
        <dbReference type="ARBA" id="ARBA00023211"/>
    </source>
</evidence>
<dbReference type="Gene3D" id="3.30.420.10">
    <property type="entry name" value="Ribonuclease H-like superfamily/Ribonuclease H"/>
    <property type="match status" value="1"/>
</dbReference>
<dbReference type="InterPro" id="IPR001352">
    <property type="entry name" value="RNase_HII/HIII"/>
</dbReference>
<dbReference type="Pfam" id="PF01351">
    <property type="entry name" value="RNase_HII"/>
    <property type="match status" value="1"/>
</dbReference>
<dbReference type="PATRIC" id="fig|1619013.3.peg.973"/>
<name>A0A0G0NHB9_9BACT</name>
<evidence type="ECO:0000256" key="8">
    <source>
        <dbReference type="ARBA" id="ARBA00022759"/>
    </source>
</evidence>
<evidence type="ECO:0000256" key="2">
    <source>
        <dbReference type="ARBA" id="ARBA00004065"/>
    </source>
</evidence>
<dbReference type="PROSITE" id="PS51975">
    <property type="entry name" value="RNASE_H_2"/>
    <property type="match status" value="1"/>
</dbReference>
<keyword evidence="6 11" id="KW-0540">Nuclease</keyword>
<protein>
    <recommendedName>
        <fullName evidence="12">Ribonuclease</fullName>
        <ecNumber evidence="12">3.1.26.4</ecNumber>
    </recommendedName>
</protein>
<evidence type="ECO:0000256" key="7">
    <source>
        <dbReference type="ARBA" id="ARBA00022723"/>
    </source>
</evidence>
<organism evidence="14 15">
    <name type="scientific">Candidatus Wolfebacteria bacterium GW2011_GWC2_39_22</name>
    <dbReference type="NCBI Taxonomy" id="1619013"/>
    <lineage>
        <taxon>Bacteria</taxon>
        <taxon>Candidatus Wolfeibacteriota</taxon>
    </lineage>
</organism>
<dbReference type="NCBIfam" id="NF000595">
    <property type="entry name" value="PRK00015.1-3"/>
    <property type="match status" value="1"/>
</dbReference>
<comment type="caution">
    <text evidence="14">The sequence shown here is derived from an EMBL/GenBank/DDBJ whole genome shotgun (WGS) entry which is preliminary data.</text>
</comment>
<dbReference type="SUPFAM" id="SSF53098">
    <property type="entry name" value="Ribonuclease H-like"/>
    <property type="match status" value="1"/>
</dbReference>
<dbReference type="InterPro" id="IPR012337">
    <property type="entry name" value="RNaseH-like_sf"/>
</dbReference>
<dbReference type="GO" id="GO:0043137">
    <property type="term" value="P:DNA replication, removal of RNA primer"/>
    <property type="evidence" value="ECO:0007669"/>
    <property type="project" value="TreeGrafter"/>
</dbReference>
<keyword evidence="9 11" id="KW-0378">Hydrolase</keyword>
<dbReference type="PANTHER" id="PTHR10954">
    <property type="entry name" value="RIBONUCLEASE H2 SUBUNIT A"/>
    <property type="match status" value="1"/>
</dbReference>
<evidence type="ECO:0000313" key="15">
    <source>
        <dbReference type="Proteomes" id="UP000034665"/>
    </source>
</evidence>
<dbReference type="Proteomes" id="UP000034665">
    <property type="component" value="Unassembled WGS sequence"/>
</dbReference>
<evidence type="ECO:0000256" key="1">
    <source>
        <dbReference type="ARBA" id="ARBA00000077"/>
    </source>
</evidence>
<sequence length="233" mass="26018">MKDDRRTTFHIGIDEVGRGPLAGPVVVCAVAIPARCKPSSIIKKFASRSSMQLRDSKKLTAPQRALWATAIKSDSRIFYSLASMSPRVVDRINVTQAANHAATRAVAKLITQLPAPAKIEVFLDGGIFLLETRKMKHEKRGRFLSTCVYTDAEKKFCFPVATIIKGDEKIPAISLASILAKEYRDALMHRVHKKYPFYGFDTHVGYGTKKHIAAIHAHGRTPHHRESFLKKII</sequence>
<dbReference type="PANTHER" id="PTHR10954:SF23">
    <property type="entry name" value="RIBONUCLEASE"/>
    <property type="match status" value="1"/>
</dbReference>
<dbReference type="GO" id="GO:0032299">
    <property type="term" value="C:ribonuclease H2 complex"/>
    <property type="evidence" value="ECO:0007669"/>
    <property type="project" value="TreeGrafter"/>
</dbReference>
<proteinExistence type="inferred from homology"/>
<dbReference type="EC" id="3.1.26.4" evidence="12"/>
<evidence type="ECO:0000259" key="13">
    <source>
        <dbReference type="PROSITE" id="PS51975"/>
    </source>
</evidence>
<dbReference type="InterPro" id="IPR024567">
    <property type="entry name" value="RNase_HII/HIII_dom"/>
</dbReference>
<keyword evidence="7 11" id="KW-0479">Metal-binding</keyword>
<keyword evidence="5" id="KW-0963">Cytoplasm</keyword>
<comment type="cofactor">
    <cofactor evidence="11">
        <name>Mn(2+)</name>
        <dbReference type="ChEBI" id="CHEBI:29035"/>
    </cofactor>
    <cofactor evidence="11">
        <name>Mg(2+)</name>
        <dbReference type="ChEBI" id="CHEBI:18420"/>
    </cofactor>
    <text evidence="11">Manganese or magnesium. Binds 1 divalent metal ion per monomer in the absence of substrate. May bind a second metal ion after substrate binding.</text>
</comment>
<comment type="catalytic activity">
    <reaction evidence="1 11 12">
        <text>Endonucleolytic cleavage to 5'-phosphomonoester.</text>
        <dbReference type="EC" id="3.1.26.4"/>
    </reaction>
</comment>
<evidence type="ECO:0000256" key="4">
    <source>
        <dbReference type="ARBA" id="ARBA00008378"/>
    </source>
</evidence>
<dbReference type="GO" id="GO:0004523">
    <property type="term" value="F:RNA-DNA hybrid ribonuclease activity"/>
    <property type="evidence" value="ECO:0007669"/>
    <property type="project" value="UniProtKB-UniRule"/>
</dbReference>
<dbReference type="AlphaFoldDB" id="A0A0G0NHB9"/>
<dbReference type="GO" id="GO:0046872">
    <property type="term" value="F:metal ion binding"/>
    <property type="evidence" value="ECO:0007669"/>
    <property type="project" value="UniProtKB-KW"/>
</dbReference>
<feature type="binding site" evidence="11">
    <location>
        <position position="14"/>
    </location>
    <ligand>
        <name>a divalent metal cation</name>
        <dbReference type="ChEBI" id="CHEBI:60240"/>
    </ligand>
</feature>